<proteinExistence type="predicted"/>
<dbReference type="Pfam" id="PF18676">
    <property type="entry name" value="MBG_2"/>
    <property type="match status" value="1"/>
</dbReference>
<dbReference type="Pfam" id="PF09479">
    <property type="entry name" value="Flg_new"/>
    <property type="match status" value="1"/>
</dbReference>
<feature type="chain" id="PRO_5038380526" evidence="3">
    <location>
        <begin position="35"/>
        <end position="2152"/>
    </location>
</feature>
<feature type="transmembrane region" description="Helical" evidence="2">
    <location>
        <begin position="2125"/>
        <end position="2143"/>
    </location>
</feature>
<dbReference type="InterPro" id="IPR006626">
    <property type="entry name" value="PbH1"/>
</dbReference>
<feature type="signal peptide" evidence="3">
    <location>
        <begin position="1"/>
        <end position="34"/>
    </location>
</feature>
<accession>A0A926DQH8</accession>
<dbReference type="InterPro" id="IPR011050">
    <property type="entry name" value="Pectin_lyase_fold/virulence"/>
</dbReference>
<dbReference type="SUPFAM" id="SSF48726">
    <property type="entry name" value="Immunoglobulin"/>
    <property type="match status" value="1"/>
</dbReference>
<dbReference type="InterPro" id="IPR007110">
    <property type="entry name" value="Ig-like_dom"/>
</dbReference>
<dbReference type="SMART" id="SM00409">
    <property type="entry name" value="IG"/>
    <property type="match status" value="1"/>
</dbReference>
<feature type="domain" description="Ig-like" evidence="4">
    <location>
        <begin position="1353"/>
        <end position="1439"/>
    </location>
</feature>
<dbReference type="Gene3D" id="2.60.40.4270">
    <property type="entry name" value="Listeria-Bacteroides repeat domain"/>
    <property type="match status" value="1"/>
</dbReference>
<evidence type="ECO:0000256" key="3">
    <source>
        <dbReference type="SAM" id="SignalP"/>
    </source>
</evidence>
<keyword evidence="2" id="KW-0472">Membrane</keyword>
<name>A0A926DQH8_9FIRM</name>
<organism evidence="5 6">
    <name type="scientific">Bianquea renquensis</name>
    <dbReference type="NCBI Taxonomy" id="2763661"/>
    <lineage>
        <taxon>Bacteria</taxon>
        <taxon>Bacillati</taxon>
        <taxon>Bacillota</taxon>
        <taxon>Clostridia</taxon>
        <taxon>Eubacteriales</taxon>
        <taxon>Bianqueaceae</taxon>
        <taxon>Bianquea</taxon>
    </lineage>
</organism>
<dbReference type="InterPro" id="IPR012332">
    <property type="entry name" value="Autotransporter_pectin_lyase_C"/>
</dbReference>
<dbReference type="NCBIfam" id="TIGR02543">
    <property type="entry name" value="List_Bact_rpt"/>
    <property type="match status" value="1"/>
</dbReference>
<evidence type="ECO:0000259" key="4">
    <source>
        <dbReference type="PROSITE" id="PS50835"/>
    </source>
</evidence>
<dbReference type="Gene3D" id="2.160.20.20">
    <property type="match status" value="1"/>
</dbReference>
<keyword evidence="3" id="KW-0732">Signal</keyword>
<dbReference type="Gene3D" id="2.60.40.10">
    <property type="entry name" value="Immunoglobulins"/>
    <property type="match status" value="2"/>
</dbReference>
<sequence>MKRGKAKRLLSLAMALLMVLSVVPGNSLTLTVYAEVPLTAGTPYYLQKMDTKCSATCYFSYDTTTDSTSCKCAPGTQVTVKITVTPNSGYEFNRIEIREGFSATSGNDLSEAAQLKPVDGEDMTWTFTMPEQPSNNYAVLHVICTEIPPAPVVTLTSTATEIEYDTNNVRFNATVTDKGTELKSGSVQFYLNGEKAGDPVSYAASSYYEGYTGFYKVLSTTDVEGTLRMGENTVYAEYNHTDGTTVAVSDPVTVKLVKQDITGILSKGTTIDTVYYTGEYRWIAMIGWLASDYWKERINADSFVITATKDGQPTDPQWTEMEGTTFNFVAKDVGVYEYTASIKDTDRHYCGSITTQGEIVGSQAYTITYEVDGGWINSGEVTGYSAGIGADLPSDVTKDGFTFGGWYEDKNFSGTPVTEIGAAETGDKIYYAKWLSVERKVVSVSTGEEAPVIYSFSADGEHTTAAAALIAAWDYASENSTESTPATVTLLMDVDLGSTTPITMHSGNINFEGGTHILSGTFKGSSAPICVLGGTLKINSGTVQNKATTGGCGVGAVRNTLDSTVEIAGGTISGYHGVYAGEGAVLRMTDGEVNGTTYNGVEVAGGTADISGGTISGTYHGVEVGFTNVGGTVNISGNVTITSALVGAGVFVGQYGKATISGGTITSTNSNGMGLEAVNGSNVTLTGGTFTGGQYGYSVCRDSAPATVAELLADGYWYYDSTGTAVPESHVQSGTLAATAGYGTVTVKMLPIPVAAVTIGEGGSAVTTTYGYAEGGTYPTPADALAAAWTQANQADSPATVTLLRHVTVTQSLNVLGDVTLEGGEYTLTYSGIFYPIEVESKGKFTLASGTIKASGGPNTHAIYGTSGTISITGGTVETTEKNGLGVYSNSCEVTISGGSVIGGVSGILANGGTVTINGSASVSGATSETTYGVQAISGATVTIYGGTVTGSSRGVDAMNSTVHVHGGEMKGTGAVGTGMKTQDSTVTVTNGTFIGGICGLNADGGTCKLSGGVYQGGIYGVLNSTSGAVKDLLDTTQDGKHFAYYKGNTVSAANLITTGLDGTGLSGTVAVGECTHSYRYADNQNGTHTGTCVVCSTVGQAEAHTWREWMEDSENGGYYHECTGCGAAEYAVVSVTPTGGETDYYTNITAAWTEAQAAESATVTLLASVDLGGGTLTVASGDNITLTSEKNTDGNGYTLSGSDGRGVIYVDGGSFTLKSGTISGDSCGVNTSGNRDNDITVTGGTITVNASSSTIVCALRVEGGSVTIRGGDFGTSSPNTNSYGVLVNGEAAVTISGGTFSGGHNAIFTDVGTVGELLAKGYAYRNKTNAEWEYDTSTPGLPSGTYTVVNIPVEITQQPKDTDITYGEDATVSIEAEAFDTDKTISYQWYLDTGLSVKPVATGASLKLSGLDAGEYGDYYCEVTCDGYTLESRFVTVSVKKAIIDKLDLVVTAPEAGSAPQDSIAPGEGYTGTVQWEPEVNKYGYNTAYTATLVLTPDSNHQFADAITGVDGWTVTNTNGVLTLEKTFPATRLEKLTAVTNAPTGKKLDVYHGEAAEAAAELPSTVTYTTESGGNVTVGISWTCEDYDPTGEAVNTFTWKVKDGELADYDSTDVAVSGTITVTNAAALDVINTGVDRRITYAGITYDVSEMFAIDENAGESSYTITGGTGAGTLEGSVLTVTRAGTITIKLTTAASGAYAKGEARATLTVNKGSGSGTVTIEDWTYGGSAGEPVPASATNGTDSMEYWYESIDGNYGSENAPTETGCYRVTATFGETDLYKETTAVAEFTIEPKPLTSAMISISMDDAVFNGGVKTPDIAVRDGDKTLVPGMDYTVSGDTSATGAGTYTIAVQGTGNYTGTAEKTWTVTKADMSVSAEDVKATYDGTAYRIAVKAPEGAVITYSTDGENYVTETPVYIGAGVYIVHYQVTKANYNTVTGSAAVIITARPITITAEDQSKTYGDNDPAYTWKIVSGDLVSGDRLTGIAVTRTDSGEDAGSYVITATQETGANPNYEIEFVDGELTIERREISDAMVELGSELIADGKTQTQEIQSVTVTNRKGETMEVTYDVTGSTGREPGAYRMTITGTGNFIGTITYSFVIAPAAPDNTAAGTSPRTGDDSRLWLWFALMLVSCTSMVRITRCSKRKKRG</sequence>
<dbReference type="InterPro" id="IPR036179">
    <property type="entry name" value="Ig-like_dom_sf"/>
</dbReference>
<comment type="subcellular location">
    <subcellularLocation>
        <location evidence="1">Cell envelope</location>
    </subcellularLocation>
</comment>
<dbReference type="InterPro" id="IPR041286">
    <property type="entry name" value="MBG_2"/>
</dbReference>
<keyword evidence="6" id="KW-1185">Reference proteome</keyword>
<dbReference type="GO" id="GO:0030313">
    <property type="term" value="C:cell envelope"/>
    <property type="evidence" value="ECO:0007669"/>
    <property type="project" value="UniProtKB-SubCell"/>
</dbReference>
<comment type="caution">
    <text evidence="5">The sequence shown here is derived from an EMBL/GenBank/DDBJ whole genome shotgun (WGS) entry which is preliminary data.</text>
</comment>
<gene>
    <name evidence="5" type="ORF">H8730_07265</name>
</gene>
<keyword evidence="2" id="KW-1133">Transmembrane helix</keyword>
<dbReference type="InterPro" id="IPR003599">
    <property type="entry name" value="Ig_sub"/>
</dbReference>
<dbReference type="SUPFAM" id="SSF51126">
    <property type="entry name" value="Pectin lyase-like"/>
    <property type="match status" value="2"/>
</dbReference>
<dbReference type="SMART" id="SM00710">
    <property type="entry name" value="PbH1"/>
    <property type="match status" value="9"/>
</dbReference>
<evidence type="ECO:0000313" key="6">
    <source>
        <dbReference type="Proteomes" id="UP000657006"/>
    </source>
</evidence>
<evidence type="ECO:0000256" key="1">
    <source>
        <dbReference type="ARBA" id="ARBA00004196"/>
    </source>
</evidence>
<evidence type="ECO:0000256" key="2">
    <source>
        <dbReference type="SAM" id="Phobius"/>
    </source>
</evidence>
<dbReference type="InterPro" id="IPR042229">
    <property type="entry name" value="Listeria/Bacterioides_rpt_sf"/>
</dbReference>
<dbReference type="RefSeq" id="WP_249289609.1">
    <property type="nucleotide sequence ID" value="NZ_JACRSQ010000008.1"/>
</dbReference>
<dbReference type="InterPro" id="IPR013378">
    <property type="entry name" value="InlB-like_B-rpt"/>
</dbReference>
<protein>
    <submittedName>
        <fullName evidence="5">InlB B-repeat-containing protein</fullName>
    </submittedName>
</protein>
<dbReference type="InterPro" id="IPR013783">
    <property type="entry name" value="Ig-like_fold"/>
</dbReference>
<dbReference type="EMBL" id="JACRSQ010000008">
    <property type="protein sequence ID" value="MBC8543340.1"/>
    <property type="molecule type" value="Genomic_DNA"/>
</dbReference>
<dbReference type="PROSITE" id="PS50835">
    <property type="entry name" value="IG_LIKE"/>
    <property type="match status" value="1"/>
</dbReference>
<evidence type="ECO:0000313" key="5">
    <source>
        <dbReference type="EMBL" id="MBC8543340.1"/>
    </source>
</evidence>
<dbReference type="Proteomes" id="UP000657006">
    <property type="component" value="Unassembled WGS sequence"/>
</dbReference>
<reference evidence="5" key="1">
    <citation type="submission" date="2020-08" db="EMBL/GenBank/DDBJ databases">
        <title>Genome public.</title>
        <authorList>
            <person name="Liu C."/>
            <person name="Sun Q."/>
        </authorList>
    </citation>
    <scope>NUCLEOTIDE SEQUENCE</scope>
    <source>
        <strain evidence="5">NSJ-32</strain>
    </source>
</reference>
<keyword evidence="2" id="KW-0812">Transmembrane</keyword>